<reference evidence="3 4" key="1">
    <citation type="submission" date="2020-02" db="EMBL/GenBank/DDBJ databases">
        <title>Whole-genome analyses of novel actinobacteria.</title>
        <authorList>
            <person name="Sahin N."/>
        </authorList>
    </citation>
    <scope>NUCLEOTIDE SEQUENCE [LARGE SCALE GENOMIC DNA]</scope>
    <source>
        <strain evidence="3 4">A7024</strain>
    </source>
</reference>
<organism evidence="3 4">
    <name type="scientific">Streptomyces coryli</name>
    <dbReference type="NCBI Taxonomy" id="1128680"/>
    <lineage>
        <taxon>Bacteria</taxon>
        <taxon>Bacillati</taxon>
        <taxon>Actinomycetota</taxon>
        <taxon>Actinomycetes</taxon>
        <taxon>Kitasatosporales</taxon>
        <taxon>Streptomycetaceae</taxon>
        <taxon>Streptomyces</taxon>
    </lineage>
</organism>
<dbReference type="Gene3D" id="3.40.50.720">
    <property type="entry name" value="NAD(P)-binding Rossmann-like Domain"/>
    <property type="match status" value="1"/>
</dbReference>
<evidence type="ECO:0000313" key="4">
    <source>
        <dbReference type="Proteomes" id="UP000481583"/>
    </source>
</evidence>
<feature type="domain" description="THIF-type NAD/FAD binding fold" evidence="2">
    <location>
        <begin position="1"/>
        <end position="205"/>
    </location>
</feature>
<dbReference type="Pfam" id="PF00899">
    <property type="entry name" value="ThiF"/>
    <property type="match status" value="1"/>
</dbReference>
<dbReference type="AlphaFoldDB" id="A0A6G4U9H1"/>
<evidence type="ECO:0000259" key="2">
    <source>
        <dbReference type="Pfam" id="PF00899"/>
    </source>
</evidence>
<proteinExistence type="predicted"/>
<sequence>GVGRVDVQDGGCVAPWETGPGGLAPERVGERRAVAAQKEVRRWTPGARGTGGGRAREGPEPPLALVVFAPRDGLGAYAPDPAAAEQLMSAGVPHVYAGVLEGTGVVGPLVLPGGTACAGCLAADRCEREPEWPRLLAQWRSGGRREGVPACDIALATMVAGLVAAHALTFLDGRLPPVAGARLECALPALSWETSRPVPHPRCGCGAAVEGGAAEQEAGGVHV</sequence>
<accession>A0A6G4U9H1</accession>
<feature type="region of interest" description="Disordered" evidence="1">
    <location>
        <begin position="38"/>
        <end position="60"/>
    </location>
</feature>
<feature type="non-terminal residue" evidence="3">
    <location>
        <position position="1"/>
    </location>
</feature>
<dbReference type="EMBL" id="JAAKZV010000200">
    <property type="protein sequence ID" value="NGN68370.1"/>
    <property type="molecule type" value="Genomic_DNA"/>
</dbReference>
<dbReference type="SUPFAM" id="SSF69572">
    <property type="entry name" value="Activating enzymes of the ubiquitin-like proteins"/>
    <property type="match status" value="1"/>
</dbReference>
<name>A0A6G4U9H1_9ACTN</name>
<gene>
    <name evidence="3" type="ORF">G5C51_31285</name>
</gene>
<evidence type="ECO:0000256" key="1">
    <source>
        <dbReference type="SAM" id="MobiDB-lite"/>
    </source>
</evidence>
<comment type="caution">
    <text evidence="3">The sequence shown here is derived from an EMBL/GenBank/DDBJ whole genome shotgun (WGS) entry which is preliminary data.</text>
</comment>
<keyword evidence="4" id="KW-1185">Reference proteome</keyword>
<protein>
    <recommendedName>
        <fullName evidence="2">THIF-type NAD/FAD binding fold domain-containing protein</fullName>
    </recommendedName>
</protein>
<dbReference type="InterPro" id="IPR000594">
    <property type="entry name" value="ThiF_NAD_FAD-bd"/>
</dbReference>
<dbReference type="GO" id="GO:0008641">
    <property type="term" value="F:ubiquitin-like modifier activating enzyme activity"/>
    <property type="evidence" value="ECO:0007669"/>
    <property type="project" value="InterPro"/>
</dbReference>
<dbReference type="Proteomes" id="UP000481583">
    <property type="component" value="Unassembled WGS sequence"/>
</dbReference>
<dbReference type="InterPro" id="IPR035985">
    <property type="entry name" value="Ubiquitin-activating_enz"/>
</dbReference>
<evidence type="ECO:0000313" key="3">
    <source>
        <dbReference type="EMBL" id="NGN68370.1"/>
    </source>
</evidence>
<dbReference type="RefSeq" id="WP_206314535.1">
    <property type="nucleotide sequence ID" value="NZ_JAAKZV010000200.1"/>
</dbReference>